<name>A0A6S6QRS7_9HYPH</name>
<proteinExistence type="predicted"/>
<evidence type="ECO:0000256" key="1">
    <source>
        <dbReference type="SAM" id="MobiDB-lite"/>
    </source>
</evidence>
<keyword evidence="3" id="KW-1185">Reference proteome</keyword>
<dbReference type="RefSeq" id="WP_222875380.1">
    <property type="nucleotide sequence ID" value="NZ_AP023361.1"/>
</dbReference>
<organism evidence="2 3">
    <name type="scientific">Terrihabitans soli</name>
    <dbReference type="NCBI Taxonomy" id="708113"/>
    <lineage>
        <taxon>Bacteria</taxon>
        <taxon>Pseudomonadati</taxon>
        <taxon>Pseudomonadota</taxon>
        <taxon>Alphaproteobacteria</taxon>
        <taxon>Hyphomicrobiales</taxon>
        <taxon>Terrihabitans</taxon>
    </lineage>
</organism>
<dbReference type="SUPFAM" id="SSF49899">
    <property type="entry name" value="Concanavalin A-like lectins/glucanases"/>
    <property type="match status" value="1"/>
</dbReference>
<reference evidence="2 3" key="1">
    <citation type="submission" date="2020-08" db="EMBL/GenBank/DDBJ databases">
        <title>Genome sequence of Rhizobiales bacterium strain IZ6.</title>
        <authorList>
            <person name="Nakai R."/>
            <person name="Naganuma T."/>
        </authorList>
    </citation>
    <scope>NUCLEOTIDE SEQUENCE [LARGE SCALE GENOMIC DNA]</scope>
    <source>
        <strain evidence="2 3">IZ6</strain>
    </source>
</reference>
<dbReference type="InterPro" id="IPR013320">
    <property type="entry name" value="ConA-like_dom_sf"/>
</dbReference>
<dbReference type="AlphaFoldDB" id="A0A6S6QRS7"/>
<feature type="region of interest" description="Disordered" evidence="1">
    <location>
        <begin position="83"/>
        <end position="110"/>
    </location>
</feature>
<dbReference type="EMBL" id="AP023361">
    <property type="protein sequence ID" value="BCJ91759.1"/>
    <property type="molecule type" value="Genomic_DNA"/>
</dbReference>
<evidence type="ECO:0008006" key="4">
    <source>
        <dbReference type="Google" id="ProtNLM"/>
    </source>
</evidence>
<dbReference type="KEGG" id="tso:IZ6_24940"/>
<evidence type="ECO:0000313" key="3">
    <source>
        <dbReference type="Proteomes" id="UP000515317"/>
    </source>
</evidence>
<gene>
    <name evidence="2" type="ORF">IZ6_24940</name>
</gene>
<accession>A0A6S6QRS7</accession>
<sequence>MIPLDLPPRLILPEKPAIVRANTLSAPAILRDLKFPILAMPLHAGYRIKTPKNFLLKEILDTVSNTNLRLCLDASDSASQSLSTNQQWNDVSGNGHHFNRGTTSASNSTDPTFNGTVGALGAYYSFDGGDYFTAVSSTTFANAYSQDNAVFTIIAQIFFTSGSSGSQQRITGNSTASSGSRGISFQKNGTTNLIEYNCKTASAGWTSFLGTAATLNAWNVCIVSVNEAGGANASHFNINGTITAFNANVASNAGTANLAIGNAPDASGSAVLLNGSRLSCLGIVDRALSQSETARIAAYMAKRF</sequence>
<evidence type="ECO:0000313" key="2">
    <source>
        <dbReference type="EMBL" id="BCJ91759.1"/>
    </source>
</evidence>
<dbReference type="Proteomes" id="UP000515317">
    <property type="component" value="Chromosome"/>
</dbReference>
<feature type="compositionally biased region" description="Polar residues" evidence="1">
    <location>
        <begin position="100"/>
        <end position="110"/>
    </location>
</feature>
<protein>
    <recommendedName>
        <fullName evidence="4">LamG domain-containing protein</fullName>
    </recommendedName>
</protein>